<evidence type="ECO:0000313" key="13">
    <source>
        <dbReference type="Proteomes" id="UP001257627"/>
    </source>
</evidence>
<feature type="compositionally biased region" description="Gly residues" evidence="8">
    <location>
        <begin position="524"/>
        <end position="543"/>
    </location>
</feature>
<gene>
    <name evidence="12" type="ORF">PU648_15920</name>
</gene>
<dbReference type="PANTHER" id="PTHR33908">
    <property type="entry name" value="MANNOSYLTRANSFERASE YKCB-RELATED"/>
    <property type="match status" value="1"/>
</dbReference>
<dbReference type="InterPro" id="IPR038731">
    <property type="entry name" value="RgtA/B/C-like"/>
</dbReference>
<feature type="transmembrane region" description="Helical" evidence="9">
    <location>
        <begin position="485"/>
        <end position="505"/>
    </location>
</feature>
<feature type="compositionally biased region" description="Pro residues" evidence="8">
    <location>
        <begin position="1"/>
        <end position="10"/>
    </location>
</feature>
<feature type="region of interest" description="Disordered" evidence="8">
    <location>
        <begin position="1"/>
        <end position="22"/>
    </location>
</feature>
<reference evidence="12 13" key="1">
    <citation type="submission" date="2023-02" db="EMBL/GenBank/DDBJ databases">
        <authorList>
            <person name="Maleckis M."/>
        </authorList>
    </citation>
    <scope>NUCLEOTIDE SEQUENCE [LARGE SCALE GENOMIC DNA]</scope>
    <source>
        <strain evidence="12 13">P8-A2</strain>
    </source>
</reference>
<feature type="transmembrane region" description="Helical" evidence="9">
    <location>
        <begin position="119"/>
        <end position="139"/>
    </location>
</feature>
<feature type="transmembrane region" description="Helical" evidence="9">
    <location>
        <begin position="328"/>
        <end position="345"/>
    </location>
</feature>
<feature type="domain" description="Glycosyltransferase RgtA/B/C/D-like" evidence="10">
    <location>
        <begin position="100"/>
        <end position="258"/>
    </location>
</feature>
<comment type="subcellular location">
    <subcellularLocation>
        <location evidence="1">Cell membrane</location>
        <topology evidence="1">Multi-pass membrane protein</topology>
    </subcellularLocation>
</comment>
<keyword evidence="7 9" id="KW-0472">Membrane</keyword>
<feature type="transmembrane region" description="Helical" evidence="9">
    <location>
        <begin position="146"/>
        <end position="167"/>
    </location>
</feature>
<evidence type="ECO:0000256" key="5">
    <source>
        <dbReference type="ARBA" id="ARBA00022692"/>
    </source>
</evidence>
<evidence type="ECO:0000256" key="4">
    <source>
        <dbReference type="ARBA" id="ARBA00022679"/>
    </source>
</evidence>
<evidence type="ECO:0000256" key="3">
    <source>
        <dbReference type="ARBA" id="ARBA00022676"/>
    </source>
</evidence>
<name>A0ABU3UJ04_9ACTN</name>
<evidence type="ECO:0000256" key="1">
    <source>
        <dbReference type="ARBA" id="ARBA00004651"/>
    </source>
</evidence>
<organism evidence="12 13">
    <name type="scientific">Streptomyces mirabilis</name>
    <dbReference type="NCBI Taxonomy" id="68239"/>
    <lineage>
        <taxon>Bacteria</taxon>
        <taxon>Bacillati</taxon>
        <taxon>Actinomycetota</taxon>
        <taxon>Actinomycetes</taxon>
        <taxon>Kitasatosporales</taxon>
        <taxon>Streptomycetaceae</taxon>
        <taxon>Streptomyces</taxon>
    </lineage>
</organism>
<feature type="domain" description="Putative mannosyltransferase YkcA/B-like C-terminal" evidence="11">
    <location>
        <begin position="610"/>
        <end position="695"/>
    </location>
</feature>
<keyword evidence="2" id="KW-1003">Cell membrane</keyword>
<feature type="region of interest" description="Disordered" evidence="8">
    <location>
        <begin position="702"/>
        <end position="734"/>
    </location>
</feature>
<feature type="compositionally biased region" description="Gly residues" evidence="8">
    <location>
        <begin position="550"/>
        <end position="566"/>
    </location>
</feature>
<sequence length="734" mass="74617">MTTLAPPPTSSPSSGHRVAPPADGGFVARGRRLFTGPAEDPRWTRPALWAILLAATALYAWNITSISGNSFYNAAVYSGTKSWKAFFFGALDSGSFITVDKPPFALWVMGLSARAFGFGTWQLALPMVAVGTGSVALLHRMVKRDFGPVAATVAASALALTPITVAINRDTNPDPILVFLMLLGAAGLLKAVRTGRLMPLVWSAVAIGFAFNTKMMQAYVVLPAFFLVYLWAAHGSLGRRIRHLAVATVALVVSSAWWMVVVDLIPASSRPYIGGSTDNTVWDLVIGYNGFGRIFGASSSVGSAGNGASFGGSAGVHRLFNEIMGGQISWLIPFATIALIAGLILRGRAPRTDARRAALMLWGGWFVLHYLTFALAEGTFHPYYVTAMAPGIAALAGAGGVTLYRAFREGSAAMGAPPARAESRAWGRGWVLPAAVAASAAWAIVLLQRVSGSGTRYTVAEIVVGIAGTVAVLGLLAGRFTRREGLIGFAALAAVVALLAGPAAYSVSAATSATNGTNPTAGPSTGGGMGGMGGMGGGPGGASGSSRTSGTGGRSMGAPPSGGGSAPSGTDTRPSGSETEDSGTGSDRTGGGQAGGGQMGGGGTQVSSAMITYLKKHQDGATWLLAVATDQTASSIILESGQPVISMGGWSGSDNAMTLAKLKSLVKSGKLHYIIVNSDGGQGTNSEIATWVKAHGTAVKSSAYSSGSSSTTPSSTSSTSSAGGLYRLDASDVG</sequence>
<evidence type="ECO:0000256" key="9">
    <source>
        <dbReference type="SAM" id="Phobius"/>
    </source>
</evidence>
<dbReference type="Proteomes" id="UP001257627">
    <property type="component" value="Unassembled WGS sequence"/>
</dbReference>
<feature type="compositionally biased region" description="Gly residues" evidence="8">
    <location>
        <begin position="588"/>
        <end position="603"/>
    </location>
</feature>
<evidence type="ECO:0000256" key="8">
    <source>
        <dbReference type="SAM" id="MobiDB-lite"/>
    </source>
</evidence>
<feature type="region of interest" description="Disordered" evidence="8">
    <location>
        <begin position="511"/>
        <end position="603"/>
    </location>
</feature>
<evidence type="ECO:0000313" key="12">
    <source>
        <dbReference type="EMBL" id="MDU8993785.1"/>
    </source>
</evidence>
<keyword evidence="5 9" id="KW-0812">Transmembrane</keyword>
<accession>A0ABU3UJ04</accession>
<dbReference type="RefSeq" id="WP_143609434.1">
    <property type="nucleotide sequence ID" value="NZ_CP107955.1"/>
</dbReference>
<feature type="transmembrane region" description="Helical" evidence="9">
    <location>
        <begin position="218"/>
        <end position="237"/>
    </location>
</feature>
<comment type="caution">
    <text evidence="12">The sequence shown here is derived from an EMBL/GenBank/DDBJ whole genome shotgun (WGS) entry which is preliminary data.</text>
</comment>
<proteinExistence type="predicted"/>
<evidence type="ECO:0000259" key="10">
    <source>
        <dbReference type="Pfam" id="PF13231"/>
    </source>
</evidence>
<dbReference type="Pfam" id="PF13231">
    <property type="entry name" value="PMT_2"/>
    <property type="match status" value="1"/>
</dbReference>
<keyword evidence="3 12" id="KW-0328">Glycosyltransferase</keyword>
<dbReference type="PANTHER" id="PTHR33908:SF3">
    <property type="entry name" value="UNDECAPRENYL PHOSPHATE-ALPHA-4-AMINO-4-DEOXY-L-ARABINOSE ARABINOSYL TRANSFERASE"/>
    <property type="match status" value="1"/>
</dbReference>
<feature type="compositionally biased region" description="Low complexity" evidence="8">
    <location>
        <begin position="702"/>
        <end position="721"/>
    </location>
</feature>
<feature type="transmembrane region" description="Helical" evidence="9">
    <location>
        <begin position="457"/>
        <end position="478"/>
    </location>
</feature>
<feature type="transmembrane region" description="Helical" evidence="9">
    <location>
        <begin position="382"/>
        <end position="404"/>
    </location>
</feature>
<keyword evidence="13" id="KW-1185">Reference proteome</keyword>
<evidence type="ECO:0000259" key="11">
    <source>
        <dbReference type="Pfam" id="PF24878"/>
    </source>
</evidence>
<dbReference type="Pfam" id="PF24878">
    <property type="entry name" value="YkcB_C"/>
    <property type="match status" value="1"/>
</dbReference>
<feature type="transmembrane region" description="Helical" evidence="9">
    <location>
        <begin position="357"/>
        <end position="376"/>
    </location>
</feature>
<feature type="transmembrane region" description="Helical" evidence="9">
    <location>
        <begin position="244"/>
        <end position="265"/>
    </location>
</feature>
<evidence type="ECO:0000256" key="6">
    <source>
        <dbReference type="ARBA" id="ARBA00022989"/>
    </source>
</evidence>
<feature type="transmembrane region" description="Helical" evidence="9">
    <location>
        <begin position="173"/>
        <end position="189"/>
    </location>
</feature>
<dbReference type="EC" id="2.4.-.-" evidence="12"/>
<dbReference type="InterPro" id="IPR056785">
    <property type="entry name" value="YkcA/B-like_C"/>
</dbReference>
<evidence type="ECO:0000256" key="2">
    <source>
        <dbReference type="ARBA" id="ARBA00022475"/>
    </source>
</evidence>
<dbReference type="GO" id="GO:0016757">
    <property type="term" value="F:glycosyltransferase activity"/>
    <property type="evidence" value="ECO:0007669"/>
    <property type="project" value="UniProtKB-KW"/>
</dbReference>
<feature type="transmembrane region" description="Helical" evidence="9">
    <location>
        <begin position="425"/>
        <end position="445"/>
    </location>
</feature>
<evidence type="ECO:0000256" key="7">
    <source>
        <dbReference type="ARBA" id="ARBA00023136"/>
    </source>
</evidence>
<keyword evidence="6 9" id="KW-1133">Transmembrane helix</keyword>
<dbReference type="EMBL" id="JARAKF010000001">
    <property type="protein sequence ID" value="MDU8993785.1"/>
    <property type="molecule type" value="Genomic_DNA"/>
</dbReference>
<dbReference type="InterPro" id="IPR050297">
    <property type="entry name" value="LipidA_mod_glycosyltrf_83"/>
</dbReference>
<keyword evidence="4 12" id="KW-0808">Transferase</keyword>
<feature type="transmembrane region" description="Helical" evidence="9">
    <location>
        <begin position="43"/>
        <end position="61"/>
    </location>
</feature>
<protein>
    <submittedName>
        <fullName evidence="12">Glycosyltransferase family 39 protein</fullName>
        <ecNumber evidence="12">2.4.-.-</ecNumber>
    </submittedName>
</protein>